<dbReference type="PANTHER" id="PTHR39160:SF6">
    <property type="entry name" value="CELL WALL-BINDING PROTEIN YOCH"/>
    <property type="match status" value="1"/>
</dbReference>
<dbReference type="EMBL" id="JAUSUC010000008">
    <property type="protein sequence ID" value="MDQ0214532.1"/>
    <property type="molecule type" value="Genomic_DNA"/>
</dbReference>
<dbReference type="CDD" id="cd14667">
    <property type="entry name" value="3D_containing_proteins"/>
    <property type="match status" value="1"/>
</dbReference>
<dbReference type="Pfam" id="PF24568">
    <property type="entry name" value="CC_PcsB"/>
    <property type="match status" value="1"/>
</dbReference>
<feature type="domain" description="3D" evidence="4">
    <location>
        <begin position="319"/>
        <end position="378"/>
    </location>
</feature>
<feature type="region of interest" description="Disordered" evidence="3">
    <location>
        <begin position="260"/>
        <end position="281"/>
    </location>
</feature>
<feature type="compositionally biased region" description="Polar residues" evidence="3">
    <location>
        <begin position="268"/>
        <end position="281"/>
    </location>
</feature>
<accession>A0AAJ1WG03</accession>
<proteinExistence type="predicted"/>
<dbReference type="PANTHER" id="PTHR39160">
    <property type="entry name" value="CELL WALL-BINDING PROTEIN YOCH"/>
    <property type="match status" value="1"/>
</dbReference>
<name>A0AAJ1WG03_9BACI</name>
<feature type="domain" description="Peptidoglycan hydrolase PcsB coiled-coil" evidence="5">
    <location>
        <begin position="104"/>
        <end position="177"/>
    </location>
</feature>
<dbReference type="SUPFAM" id="SSF50685">
    <property type="entry name" value="Barwin-like endoglucanases"/>
    <property type="match status" value="1"/>
</dbReference>
<dbReference type="InterPro" id="IPR057309">
    <property type="entry name" value="PcsB_CC"/>
</dbReference>
<organism evidence="6 7">
    <name type="scientific">Oikeobacillus pervagus</name>
    <dbReference type="NCBI Taxonomy" id="1325931"/>
    <lineage>
        <taxon>Bacteria</taxon>
        <taxon>Bacillati</taxon>
        <taxon>Bacillota</taxon>
        <taxon>Bacilli</taxon>
        <taxon>Bacillales</taxon>
        <taxon>Bacillaceae</taxon>
        <taxon>Oikeobacillus</taxon>
    </lineage>
</organism>
<evidence type="ECO:0000259" key="4">
    <source>
        <dbReference type="Pfam" id="PF06725"/>
    </source>
</evidence>
<keyword evidence="1" id="KW-0732">Signal</keyword>
<gene>
    <name evidence="6" type="ORF">J2S13_000928</name>
</gene>
<evidence type="ECO:0000256" key="2">
    <source>
        <dbReference type="SAM" id="Coils"/>
    </source>
</evidence>
<evidence type="ECO:0000313" key="7">
    <source>
        <dbReference type="Proteomes" id="UP001237207"/>
    </source>
</evidence>
<reference evidence="6" key="1">
    <citation type="submission" date="2023-07" db="EMBL/GenBank/DDBJ databases">
        <title>Genomic Encyclopedia of Type Strains, Phase IV (KMG-IV): sequencing the most valuable type-strain genomes for metagenomic binning, comparative biology and taxonomic classification.</title>
        <authorList>
            <person name="Goeker M."/>
        </authorList>
    </citation>
    <scope>NUCLEOTIDE SEQUENCE</scope>
    <source>
        <strain evidence="6">DSM 23947</strain>
    </source>
</reference>
<dbReference type="InterPro" id="IPR010611">
    <property type="entry name" value="3D_dom"/>
</dbReference>
<dbReference type="Proteomes" id="UP001237207">
    <property type="component" value="Unassembled WGS sequence"/>
</dbReference>
<evidence type="ECO:0000313" key="6">
    <source>
        <dbReference type="EMBL" id="MDQ0214532.1"/>
    </source>
</evidence>
<sequence>MRFITRTIAFLMVGILLCIHATIEVRAETSQESLHKVQKELLQNKEDIQQKEKEKTSLNKEIKTLQQEWKSLQTEISNNEKELNKIESKIKETNKEIEKKKEEIVKLEDEVLARESIISKRMIAYQEKSRTNLIIDTLLSSEGIGDFFNRVNAVTLVLDADQDILTQQQQDLEQIEKDKQKIAEQEAILKENQGALAVTHEKLEGILEKRQETIKSLQSKYALIEKDIDQSKKNDANLQSQIKQMESKIKEEQKAAKERAERIESETAVETTPNVVSQSQGPVEGKELYVTATAYSHEENGSVTALGYNIKKNPNMKLIAVDPSVIPLGKRVWVEGYGEAIAGDTGGAIKGHKIDVLMPNKKAANAWGRRTVKIIILN</sequence>
<dbReference type="GO" id="GO:0009254">
    <property type="term" value="P:peptidoglycan turnover"/>
    <property type="evidence" value="ECO:0007669"/>
    <property type="project" value="InterPro"/>
</dbReference>
<dbReference type="Pfam" id="PF06725">
    <property type="entry name" value="3D"/>
    <property type="match status" value="1"/>
</dbReference>
<dbReference type="GO" id="GO:0019867">
    <property type="term" value="C:outer membrane"/>
    <property type="evidence" value="ECO:0007669"/>
    <property type="project" value="InterPro"/>
</dbReference>
<evidence type="ECO:0000259" key="5">
    <source>
        <dbReference type="Pfam" id="PF24568"/>
    </source>
</evidence>
<dbReference type="Gene3D" id="6.10.250.3150">
    <property type="match status" value="1"/>
</dbReference>
<evidence type="ECO:0000256" key="3">
    <source>
        <dbReference type="SAM" id="MobiDB-lite"/>
    </source>
</evidence>
<keyword evidence="7" id="KW-1185">Reference proteome</keyword>
<evidence type="ECO:0000256" key="1">
    <source>
        <dbReference type="ARBA" id="ARBA00022729"/>
    </source>
</evidence>
<dbReference type="InterPro" id="IPR059180">
    <property type="entry name" value="3D_YorM"/>
</dbReference>
<dbReference type="GO" id="GO:0004553">
    <property type="term" value="F:hydrolase activity, hydrolyzing O-glycosyl compounds"/>
    <property type="evidence" value="ECO:0007669"/>
    <property type="project" value="InterPro"/>
</dbReference>
<protein>
    <submittedName>
        <fullName evidence="6">3D (Asp-Asp-Asp) domain-containing protein/predicted nucleic acid-binding Zn-ribbon protein</fullName>
    </submittedName>
</protein>
<comment type="caution">
    <text evidence="6">The sequence shown here is derived from an EMBL/GenBank/DDBJ whole genome shotgun (WGS) entry which is preliminary data.</text>
</comment>
<dbReference type="RefSeq" id="WP_307256521.1">
    <property type="nucleotide sequence ID" value="NZ_JAUSUC010000008.1"/>
</dbReference>
<dbReference type="InterPro" id="IPR036908">
    <property type="entry name" value="RlpA-like_sf"/>
</dbReference>
<dbReference type="InterPro" id="IPR051933">
    <property type="entry name" value="Resuscitation_pf_RpfB"/>
</dbReference>
<dbReference type="AlphaFoldDB" id="A0AAJ1WG03"/>
<feature type="coiled-coil region" evidence="2">
    <location>
        <begin position="34"/>
        <end position="110"/>
    </location>
</feature>
<keyword evidence="2" id="KW-0175">Coiled coil</keyword>